<dbReference type="AlphaFoldDB" id="X1EVD9"/>
<sequence length="63" mass="7201">MGEKLIDLPGTMSKIEQIYMDEALREARKALEEDEVPVGAIVVHKRKVIARAHNQMRMLKDPT</sequence>
<accession>X1EVD9</accession>
<dbReference type="InterPro" id="IPR002125">
    <property type="entry name" value="CMP_dCMP_dom"/>
</dbReference>
<reference evidence="2" key="1">
    <citation type="journal article" date="2014" name="Front. Microbiol.">
        <title>High frequency of phylogenetically diverse reductive dehalogenase-homologous genes in deep subseafloor sedimentary metagenomes.</title>
        <authorList>
            <person name="Kawai M."/>
            <person name="Futagami T."/>
            <person name="Toyoda A."/>
            <person name="Takaki Y."/>
            <person name="Nishi S."/>
            <person name="Hori S."/>
            <person name="Arai W."/>
            <person name="Tsubouchi T."/>
            <person name="Morono Y."/>
            <person name="Uchiyama I."/>
            <person name="Ito T."/>
            <person name="Fujiyama A."/>
            <person name="Inagaki F."/>
            <person name="Takami H."/>
        </authorList>
    </citation>
    <scope>NUCLEOTIDE SEQUENCE</scope>
    <source>
        <strain evidence="2">Expedition CK06-06</strain>
    </source>
</reference>
<dbReference type="InterPro" id="IPR016193">
    <property type="entry name" value="Cytidine_deaminase-like"/>
</dbReference>
<dbReference type="SUPFAM" id="SSF53927">
    <property type="entry name" value="Cytidine deaminase-like"/>
    <property type="match status" value="1"/>
</dbReference>
<evidence type="ECO:0000259" key="1">
    <source>
        <dbReference type="PROSITE" id="PS51747"/>
    </source>
</evidence>
<comment type="caution">
    <text evidence="2">The sequence shown here is derived from an EMBL/GenBank/DDBJ whole genome shotgun (WGS) entry which is preliminary data.</text>
</comment>
<protein>
    <recommendedName>
        <fullName evidence="1">CMP/dCMP-type deaminase domain-containing protein</fullName>
    </recommendedName>
</protein>
<dbReference type="Gene3D" id="3.40.140.10">
    <property type="entry name" value="Cytidine Deaminase, domain 2"/>
    <property type="match status" value="1"/>
</dbReference>
<dbReference type="Pfam" id="PF00383">
    <property type="entry name" value="dCMP_cyt_deam_1"/>
    <property type="match status" value="1"/>
</dbReference>
<feature type="non-terminal residue" evidence="2">
    <location>
        <position position="63"/>
    </location>
</feature>
<organism evidence="2">
    <name type="scientific">marine sediment metagenome</name>
    <dbReference type="NCBI Taxonomy" id="412755"/>
    <lineage>
        <taxon>unclassified sequences</taxon>
        <taxon>metagenomes</taxon>
        <taxon>ecological metagenomes</taxon>
    </lineage>
</organism>
<evidence type="ECO:0000313" key="2">
    <source>
        <dbReference type="EMBL" id="GAH12583.1"/>
    </source>
</evidence>
<dbReference type="GO" id="GO:0002100">
    <property type="term" value="P:tRNA wobble adenosine to inosine editing"/>
    <property type="evidence" value="ECO:0007669"/>
    <property type="project" value="InterPro"/>
</dbReference>
<name>X1EVD9_9ZZZZ</name>
<dbReference type="EMBL" id="BART01031271">
    <property type="protein sequence ID" value="GAH12583.1"/>
    <property type="molecule type" value="Genomic_DNA"/>
</dbReference>
<dbReference type="GO" id="GO:0046872">
    <property type="term" value="F:metal ion binding"/>
    <property type="evidence" value="ECO:0007669"/>
    <property type="project" value="UniProtKB-KW"/>
</dbReference>
<dbReference type="PANTHER" id="PTHR11079:SF202">
    <property type="entry name" value="TRNA-SPECIFIC ADENOSINE DEAMINASE"/>
    <property type="match status" value="1"/>
</dbReference>
<proteinExistence type="predicted"/>
<dbReference type="PROSITE" id="PS51747">
    <property type="entry name" value="CYT_DCMP_DEAMINASES_2"/>
    <property type="match status" value="1"/>
</dbReference>
<feature type="domain" description="CMP/dCMP-type deaminase" evidence="1">
    <location>
        <begin position="14"/>
        <end position="63"/>
    </location>
</feature>
<dbReference type="GO" id="GO:0052717">
    <property type="term" value="F:tRNA-specific adenosine-34 deaminase activity"/>
    <property type="evidence" value="ECO:0007669"/>
    <property type="project" value="UniProtKB-EC"/>
</dbReference>
<gene>
    <name evidence="2" type="ORF">S01H4_54361</name>
</gene>
<dbReference type="PANTHER" id="PTHR11079">
    <property type="entry name" value="CYTOSINE DEAMINASE FAMILY MEMBER"/>
    <property type="match status" value="1"/>
</dbReference>